<protein>
    <submittedName>
        <fullName evidence="2">ScbA/BarX family gamma-butyrolactone biosynthesis protein</fullName>
    </submittedName>
</protein>
<evidence type="ECO:0000259" key="1">
    <source>
        <dbReference type="Pfam" id="PF03756"/>
    </source>
</evidence>
<gene>
    <name evidence="2" type="ORF">GCM10009663_54520</name>
</gene>
<keyword evidence="3" id="KW-1185">Reference proteome</keyword>
<dbReference type="NCBIfam" id="NF041195">
    <property type="entry name" value="ScbA_BarX_GamBu"/>
    <property type="match status" value="1"/>
</dbReference>
<dbReference type="SUPFAM" id="SSF54637">
    <property type="entry name" value="Thioesterase/thiol ester dehydrase-isomerase"/>
    <property type="match status" value="1"/>
</dbReference>
<name>A0ABP4EHM1_9ACTN</name>
<reference evidence="3" key="1">
    <citation type="journal article" date="2019" name="Int. J. Syst. Evol. Microbiol.">
        <title>The Global Catalogue of Microorganisms (GCM) 10K type strain sequencing project: providing services to taxonomists for standard genome sequencing and annotation.</title>
        <authorList>
            <consortium name="The Broad Institute Genomics Platform"/>
            <consortium name="The Broad Institute Genome Sequencing Center for Infectious Disease"/>
            <person name="Wu L."/>
            <person name="Ma J."/>
        </authorList>
    </citation>
    <scope>NUCLEOTIDE SEQUENCE [LARGE SCALE GENOMIC DNA]</scope>
    <source>
        <strain evidence="3">JCM 13002</strain>
    </source>
</reference>
<dbReference type="RefSeq" id="WP_344626334.1">
    <property type="nucleotide sequence ID" value="NZ_BAAALD010000064.1"/>
</dbReference>
<feature type="domain" description="A-factor biosynthesis hotdog" evidence="1">
    <location>
        <begin position="189"/>
        <end position="303"/>
    </location>
</feature>
<dbReference type="InterPro" id="IPR029069">
    <property type="entry name" value="HotDog_dom_sf"/>
</dbReference>
<dbReference type="InterPro" id="IPR047757">
    <property type="entry name" value="AfsA-like"/>
</dbReference>
<evidence type="ECO:0000313" key="2">
    <source>
        <dbReference type="EMBL" id="GAA1105470.1"/>
    </source>
</evidence>
<dbReference type="Pfam" id="PF03756">
    <property type="entry name" value="AfsA"/>
    <property type="match status" value="2"/>
</dbReference>
<sequence>MSQILDLRPEDVLFARTVDRALVHRAAVSEVLLTDCRPVGDLDFVLGAQWPRGHGFHLPVADRWYDPVLMAETVRQAGLVVAHTAFGVPLDRHFLMWDVAFEADPAALAFTGAPANLSLMATCEDVRRRGTGLAGMRIRMHVLRDGRALGTATGALSCTTPGAYRRLRGDRLAAAFERPLPPLPVPPPLVGRDRAADVVLAPTAQPQVWQVRSERSHPVLFDHEVDHVPGMVLVEAMRQAACLATGRPAPLVTALSASFRRYVEFDGPCLVRAEAGAASVHGAAVEVVMEQGGETVAHGSLRVLPTG</sequence>
<accession>A0ABP4EHM1</accession>
<evidence type="ECO:0000313" key="3">
    <source>
        <dbReference type="Proteomes" id="UP001499987"/>
    </source>
</evidence>
<dbReference type="Proteomes" id="UP001499987">
    <property type="component" value="Unassembled WGS sequence"/>
</dbReference>
<feature type="domain" description="A-factor biosynthesis hotdog" evidence="1">
    <location>
        <begin position="22"/>
        <end position="157"/>
    </location>
</feature>
<organism evidence="2 3">
    <name type="scientific">Kitasatospora arboriphila</name>
    <dbReference type="NCBI Taxonomy" id="258052"/>
    <lineage>
        <taxon>Bacteria</taxon>
        <taxon>Bacillati</taxon>
        <taxon>Actinomycetota</taxon>
        <taxon>Actinomycetes</taxon>
        <taxon>Kitasatosporales</taxon>
        <taxon>Streptomycetaceae</taxon>
        <taxon>Kitasatospora</taxon>
    </lineage>
</organism>
<comment type="caution">
    <text evidence="2">The sequence shown here is derived from an EMBL/GenBank/DDBJ whole genome shotgun (WGS) entry which is preliminary data.</text>
</comment>
<dbReference type="InterPro" id="IPR005509">
    <property type="entry name" value="AfsA_hotdog_dom"/>
</dbReference>
<dbReference type="EMBL" id="BAAALD010000064">
    <property type="protein sequence ID" value="GAA1105470.1"/>
    <property type="molecule type" value="Genomic_DNA"/>
</dbReference>
<proteinExistence type="predicted"/>